<dbReference type="RefSeq" id="WP_133531636.1">
    <property type="nucleotide sequence ID" value="NZ_SNXR01000011.1"/>
</dbReference>
<feature type="transmembrane region" description="Helical" evidence="2">
    <location>
        <begin position="20"/>
        <end position="39"/>
    </location>
</feature>
<evidence type="ECO:0000256" key="2">
    <source>
        <dbReference type="SAM" id="Phobius"/>
    </source>
</evidence>
<sequence length="281" mass="32858">MEKVLEVYNNIKDRLSNPFVFSFICSWLVYNWRIPVALIRYDKSQFSGCGCHTIFDFISFELAKTNSFLFPLFFAFVYSLGIPYVKNFFRIVSACAQKWGESEEIKALDGGKIGINKYLKLREEYKEAIKKLEDVDKEEKKYLTEKGKLLTDFNGVREELNQKIKENGDLRDSLARTFDSSILNGNWLYNSSGKLNQKIKINNSSYSVLDNNGFPTIVYEMKHFFIKSDYIFFVLFEEEPTFRDNPMSIIHNLRRNNDDSLVGMLNGEEISLRRVSEVNFK</sequence>
<accession>A0A4R6QCZ0</accession>
<comment type="caution">
    <text evidence="3">The sequence shown here is derived from an EMBL/GenBank/DDBJ whole genome shotgun (WGS) entry which is preliminary data.</text>
</comment>
<dbReference type="EMBL" id="SNXR01000011">
    <property type="protein sequence ID" value="TDP60664.1"/>
    <property type="molecule type" value="Genomic_DNA"/>
</dbReference>
<organism evidence="3 4">
    <name type="scientific">Flavobacterium dankookense</name>
    <dbReference type="NCBI Taxonomy" id="706186"/>
    <lineage>
        <taxon>Bacteria</taxon>
        <taxon>Pseudomonadati</taxon>
        <taxon>Bacteroidota</taxon>
        <taxon>Flavobacteriia</taxon>
        <taxon>Flavobacteriales</taxon>
        <taxon>Flavobacteriaceae</taxon>
        <taxon>Flavobacterium</taxon>
    </lineage>
</organism>
<name>A0A4R6QCZ0_9FLAO</name>
<evidence type="ECO:0000313" key="4">
    <source>
        <dbReference type="Proteomes" id="UP000295260"/>
    </source>
</evidence>
<evidence type="ECO:0000313" key="3">
    <source>
        <dbReference type="EMBL" id="TDP60664.1"/>
    </source>
</evidence>
<dbReference type="AlphaFoldDB" id="A0A4R6QCZ0"/>
<dbReference type="OrthoDB" id="1332755at2"/>
<dbReference type="Proteomes" id="UP000295260">
    <property type="component" value="Unassembled WGS sequence"/>
</dbReference>
<evidence type="ECO:0000256" key="1">
    <source>
        <dbReference type="SAM" id="Coils"/>
    </source>
</evidence>
<proteinExistence type="predicted"/>
<protein>
    <submittedName>
        <fullName evidence="3">Uncharacterized protein</fullName>
    </submittedName>
</protein>
<keyword evidence="2" id="KW-0812">Transmembrane</keyword>
<reference evidence="3 4" key="1">
    <citation type="submission" date="2019-03" db="EMBL/GenBank/DDBJ databases">
        <title>Genomic Encyclopedia of Archaeal and Bacterial Type Strains, Phase II (KMG-II): from individual species to whole genera.</title>
        <authorList>
            <person name="Goeker M."/>
        </authorList>
    </citation>
    <scope>NUCLEOTIDE SEQUENCE [LARGE SCALE GENOMIC DNA]</scope>
    <source>
        <strain evidence="3 4">DSM 25687</strain>
    </source>
</reference>
<gene>
    <name evidence="3" type="ORF">BC748_0259</name>
</gene>
<keyword evidence="2" id="KW-1133">Transmembrane helix</keyword>
<keyword evidence="1" id="KW-0175">Coiled coil</keyword>
<keyword evidence="2" id="KW-0472">Membrane</keyword>
<feature type="transmembrane region" description="Helical" evidence="2">
    <location>
        <begin position="68"/>
        <end position="85"/>
    </location>
</feature>
<feature type="coiled-coil region" evidence="1">
    <location>
        <begin position="115"/>
        <end position="145"/>
    </location>
</feature>
<keyword evidence="4" id="KW-1185">Reference proteome</keyword>